<reference evidence="1 2" key="2">
    <citation type="journal article" date="2016" name="Genome Announc.">
        <title>Complete Genome Sequence of Sphingopyxis terrae Strain 203-1 (NBRC 111660), a Polyethylene Glycol Degrader.</title>
        <authorList>
            <person name="Ohtsubo Y."/>
            <person name="Nonoyama S."/>
            <person name="Nagata Y."/>
            <person name="Numata M."/>
            <person name="Tsuchikane K."/>
            <person name="Hosoyama A."/>
            <person name="Yamazoe A."/>
            <person name="Tsuda M."/>
            <person name="Fujita N."/>
            <person name="Kawai F."/>
        </authorList>
    </citation>
    <scope>NUCLEOTIDE SEQUENCE [LARGE SCALE GENOMIC DNA]</scope>
    <source>
        <strain evidence="1 2">203-1</strain>
    </source>
</reference>
<dbReference type="RefSeq" id="WP_062902916.1">
    <property type="nucleotide sequence ID" value="NZ_CP013342.1"/>
</dbReference>
<evidence type="ECO:0000313" key="2">
    <source>
        <dbReference type="Proteomes" id="UP000076234"/>
    </source>
</evidence>
<dbReference type="STRING" id="1219058.AOA14_18865"/>
<proteinExistence type="predicted"/>
<gene>
    <name evidence="1" type="ORF">AOA14_18865</name>
</gene>
<dbReference type="EMBL" id="CP013342">
    <property type="protein sequence ID" value="AMU96665.1"/>
    <property type="molecule type" value="Genomic_DNA"/>
</dbReference>
<protein>
    <submittedName>
        <fullName evidence="1">Alkaline phosphatase</fullName>
    </submittedName>
</protein>
<dbReference type="Proteomes" id="UP000076234">
    <property type="component" value="Chromosome"/>
</dbReference>
<organism evidence="1 2">
    <name type="scientific">Sphingopyxis terrae subsp. terrae NBRC 15098</name>
    <dbReference type="NCBI Taxonomy" id="1219058"/>
    <lineage>
        <taxon>Bacteria</taxon>
        <taxon>Pseudomonadati</taxon>
        <taxon>Pseudomonadota</taxon>
        <taxon>Alphaproteobacteria</taxon>
        <taxon>Sphingomonadales</taxon>
        <taxon>Sphingomonadaceae</taxon>
        <taxon>Sphingopyxis</taxon>
    </lineage>
</organism>
<sequence length="667" mass="74433">MSAWIDRIVREFPSELSRFWIACDPDLVLLDTHVLQALRERGFELLSFEDSIAFRAEYEDRFRSAWDQGLSAPADAVILHLASNGSDQLPWDYQRQARFVRLGLADIFQKLSYPALRDVGPENYERLFEAHQAHASQVLGDAATKDFILTHVFKMAPILIDDESAFWRELLRLHLRGEVLPASLADRIAATLKAKPSFAQLPVKRLFEDRAYALRAIQCSWRNYLTIAGASSAEMKGGTSSVEDQFAIPFDHPDIRMGIDTLFLEGALTPVQCASLPADFPSWARVGIAKDSSGQAQFVAENATNVAESLPSVDASHRDWFALARRLGELLHQYFGLPADLADAVAQDVRQAQDAADDRLQNWLRRHFADLPSLAAANGPVMLHHVPRYLTYRRGKGCARQALLLFDGLSIDQWCQLRRRLTERMSTIEIEEGACFAWLPSLTSVSRQTVFSGLKPREFASSIDTTSKEPSLWAKFWQEAGLRKNEIAYQKGIKHRDQLPAIEQLVADPAIKVAGIVVDMVDEIVHGATLGKRGIASQIENWCDTGFVEQLIELLINQGFEIHLTSDHGNVDAVGIGRLNQGVLSELRGERVRIYRSDDLAASVPENLETERFDLPGLPTDFLPVYPKGRGAFTGAGDHIVAHGGMSVEELIVPFIRISSKSLNDEK</sequence>
<reference evidence="2" key="1">
    <citation type="submission" date="2015-11" db="EMBL/GenBank/DDBJ databases">
        <title>Complete genome sequence of a polyethylene glycol-degrading strain Sphingopyxis terrae strain 203-1 (NBRC 15098).</title>
        <authorList>
            <person name="Yoshiyuki O."/>
            <person name="Shouta N."/>
            <person name="Nagata Y."/>
            <person name="Numata M."/>
            <person name="Tsuchikane K."/>
            <person name="Hosoyama A."/>
            <person name="Yamazoe A."/>
            <person name="Tsuda M."/>
            <person name="Fujita N."/>
            <person name="Kawai F."/>
        </authorList>
    </citation>
    <scope>NUCLEOTIDE SEQUENCE [LARGE SCALE GENOMIC DNA]</scope>
    <source>
        <strain evidence="2">203-1</strain>
    </source>
</reference>
<name>A0A142W563_9SPHN</name>
<dbReference type="AlphaFoldDB" id="A0A142W563"/>
<evidence type="ECO:0000313" key="1">
    <source>
        <dbReference type="EMBL" id="AMU96665.1"/>
    </source>
</evidence>
<dbReference type="Pfam" id="PF08665">
    <property type="entry name" value="PglZ"/>
    <property type="match status" value="1"/>
</dbReference>
<accession>A0A142W563</accession>
<dbReference type="KEGG" id="ster:AOA14_18865"/>
<dbReference type="NCBIfam" id="NF033449">
    <property type="entry name" value="BREX_PglZ_3"/>
    <property type="match status" value="1"/>
</dbReference>